<dbReference type="EMBL" id="AYEV01000055">
    <property type="protein sequence ID" value="ESK53322.1"/>
    <property type="molecule type" value="Genomic_DNA"/>
</dbReference>
<accession>V2UTL0</accession>
<proteinExistence type="predicted"/>
<gene>
    <name evidence="1" type="ORF">F990_03431</name>
</gene>
<evidence type="ECO:0000313" key="2">
    <source>
        <dbReference type="Proteomes" id="UP000017404"/>
    </source>
</evidence>
<reference evidence="1 2" key="1">
    <citation type="submission" date="2013-10" db="EMBL/GenBank/DDBJ databases">
        <title>The Genome Sequence of Acinetobacter tjernbergiae CIP107465.</title>
        <authorList>
            <consortium name="The Broad Institute Genomics Platform"/>
            <consortium name="The Broad Institute Genome Sequencing Center for Infectious Disease"/>
            <person name="Cerqueira G."/>
            <person name="Feldgarden M."/>
            <person name="Courvalin P."/>
            <person name="Grillot-Courvalin C."/>
            <person name="Clermont D."/>
            <person name="Rocha E."/>
            <person name="Yoon E.-J."/>
            <person name="Nemec A."/>
            <person name="Young S.K."/>
            <person name="Zeng Q."/>
            <person name="Gargeya S."/>
            <person name="Fitzgerald M."/>
            <person name="Abouelleil A."/>
            <person name="Alvarado L."/>
            <person name="Berlin A.M."/>
            <person name="Chapman S.B."/>
            <person name="Gainer-Dewar J."/>
            <person name="Goldberg J."/>
            <person name="Gnerre S."/>
            <person name="Griggs A."/>
            <person name="Gujja S."/>
            <person name="Hansen M."/>
            <person name="Howarth C."/>
            <person name="Imamovic A."/>
            <person name="Ireland A."/>
            <person name="Larimer J."/>
            <person name="McCowan C."/>
            <person name="Murphy C."/>
            <person name="Pearson M."/>
            <person name="Poon T.W."/>
            <person name="Priest M."/>
            <person name="Roberts A."/>
            <person name="Saif S."/>
            <person name="Shea T."/>
            <person name="Sykes S."/>
            <person name="Wortman J."/>
            <person name="Nusbaum C."/>
            <person name="Birren B."/>
        </authorList>
    </citation>
    <scope>NUCLEOTIDE SEQUENCE [LARGE SCALE GENOMIC DNA]</scope>
    <source>
        <strain evidence="1 2">CIP 107465</strain>
    </source>
</reference>
<evidence type="ECO:0000313" key="1">
    <source>
        <dbReference type="EMBL" id="ESK53322.1"/>
    </source>
</evidence>
<keyword evidence="2" id="KW-1185">Reference proteome</keyword>
<organism evidence="1 2">
    <name type="scientific">Acinetobacter tjernbergiae DSM 14971 = CIP 107465</name>
    <dbReference type="NCBI Taxonomy" id="1120928"/>
    <lineage>
        <taxon>Bacteria</taxon>
        <taxon>Pseudomonadati</taxon>
        <taxon>Pseudomonadota</taxon>
        <taxon>Gammaproteobacteria</taxon>
        <taxon>Moraxellales</taxon>
        <taxon>Moraxellaceae</taxon>
        <taxon>Acinetobacter</taxon>
    </lineage>
</organism>
<dbReference type="RefSeq" id="WP_018680130.1">
    <property type="nucleotide sequence ID" value="NZ_AYEV01000055.1"/>
</dbReference>
<protein>
    <submittedName>
        <fullName evidence="1">Uncharacterized protein</fullName>
    </submittedName>
</protein>
<sequence>MNTQAIMIDKNAFEEKELWASFLNFSNNVFADIQRYPENKLAECEFLGVYPALEFILQGISGKYDFYNLPINGFYENAQGTIFDYGKKNLNPTISLGETSVLSYCNLIQDHQNPKNFNEQINYIVLKKVEKNGEKFLAFTSAKNFLHKDNGQIYCSWDYLGEIVYLNLPLFSVGNENSIQITNWRSKLDAHNVIRSTDENIAEITIIVAQLLKRIQNNQFKKMTGYFETRD</sequence>
<dbReference type="AlphaFoldDB" id="V2UTL0"/>
<dbReference type="Proteomes" id="UP000017404">
    <property type="component" value="Unassembled WGS sequence"/>
</dbReference>
<dbReference type="PATRIC" id="fig|1120928.5.peg.3470"/>
<name>V2UTL0_9GAMM</name>
<comment type="caution">
    <text evidence="1">The sequence shown here is derived from an EMBL/GenBank/DDBJ whole genome shotgun (WGS) entry which is preliminary data.</text>
</comment>